<protein>
    <submittedName>
        <fullName evidence="1">Uncharacterized protein</fullName>
    </submittedName>
</protein>
<sequence>MGLHRCWQITLLIVSFFTLSLVEASSHHDPESLIAIFRDLANKEIAKPRTGIVYNISLPANFTGMQVSVIRLRSASFWSRGVNHSFFNIPPRVRAMPNIMRLSIVYDNLGNWSSSYYNVPNYTMVAPVLGFMAYSSPLPALIGSTRMNFSIQGDPITIRFPQMRPQGKNETPICAKLGDGGSVQFFNMAKPFECITESQGHYALVVPSERVEFPSPRAESPAPEVHSHTLWWVLGFVIGFVGLILVILVLFLLVKLDKRRRIRKMEGNSERDLPFDTFWVGESKMPSASMIRTQPALENEQFIVS</sequence>
<organism evidence="1 2">
    <name type="scientific">Bauhinia variegata</name>
    <name type="common">Purple orchid tree</name>
    <name type="synonym">Phanera variegata</name>
    <dbReference type="NCBI Taxonomy" id="167791"/>
    <lineage>
        <taxon>Eukaryota</taxon>
        <taxon>Viridiplantae</taxon>
        <taxon>Streptophyta</taxon>
        <taxon>Embryophyta</taxon>
        <taxon>Tracheophyta</taxon>
        <taxon>Spermatophyta</taxon>
        <taxon>Magnoliopsida</taxon>
        <taxon>eudicotyledons</taxon>
        <taxon>Gunneridae</taxon>
        <taxon>Pentapetalae</taxon>
        <taxon>rosids</taxon>
        <taxon>fabids</taxon>
        <taxon>Fabales</taxon>
        <taxon>Fabaceae</taxon>
        <taxon>Cercidoideae</taxon>
        <taxon>Cercideae</taxon>
        <taxon>Bauhiniinae</taxon>
        <taxon>Bauhinia</taxon>
    </lineage>
</organism>
<reference evidence="1 2" key="1">
    <citation type="journal article" date="2022" name="DNA Res.">
        <title>Chromosomal-level genome assembly of the orchid tree Bauhinia variegata (Leguminosae; Cercidoideae) supports the allotetraploid origin hypothesis of Bauhinia.</title>
        <authorList>
            <person name="Zhong Y."/>
            <person name="Chen Y."/>
            <person name="Zheng D."/>
            <person name="Pang J."/>
            <person name="Liu Y."/>
            <person name="Luo S."/>
            <person name="Meng S."/>
            <person name="Qian L."/>
            <person name="Wei D."/>
            <person name="Dai S."/>
            <person name="Zhou R."/>
        </authorList>
    </citation>
    <scope>NUCLEOTIDE SEQUENCE [LARGE SCALE GENOMIC DNA]</scope>
    <source>
        <strain evidence="1">BV-YZ2020</strain>
    </source>
</reference>
<evidence type="ECO:0000313" key="2">
    <source>
        <dbReference type="Proteomes" id="UP000828941"/>
    </source>
</evidence>
<comment type="caution">
    <text evidence="1">The sequence shown here is derived from an EMBL/GenBank/DDBJ whole genome shotgun (WGS) entry which is preliminary data.</text>
</comment>
<name>A0ACB9Q4H6_BAUVA</name>
<evidence type="ECO:0000313" key="1">
    <source>
        <dbReference type="EMBL" id="KAI4355179.1"/>
    </source>
</evidence>
<keyword evidence="2" id="KW-1185">Reference proteome</keyword>
<dbReference type="Proteomes" id="UP000828941">
    <property type="component" value="Chromosome 2"/>
</dbReference>
<proteinExistence type="predicted"/>
<accession>A0ACB9Q4H6</accession>
<dbReference type="EMBL" id="CM039427">
    <property type="protein sequence ID" value="KAI4355179.1"/>
    <property type="molecule type" value="Genomic_DNA"/>
</dbReference>
<gene>
    <name evidence="1" type="ORF">L6164_003975</name>
</gene>